<protein>
    <submittedName>
        <fullName evidence="1">Uncharacterized protein</fullName>
    </submittedName>
</protein>
<organism evidence="1 2">
    <name type="scientific">Aaosphaeria arxii CBS 175.79</name>
    <dbReference type="NCBI Taxonomy" id="1450172"/>
    <lineage>
        <taxon>Eukaryota</taxon>
        <taxon>Fungi</taxon>
        <taxon>Dikarya</taxon>
        <taxon>Ascomycota</taxon>
        <taxon>Pezizomycotina</taxon>
        <taxon>Dothideomycetes</taxon>
        <taxon>Pleosporomycetidae</taxon>
        <taxon>Pleosporales</taxon>
        <taxon>Pleosporales incertae sedis</taxon>
        <taxon>Aaosphaeria</taxon>
    </lineage>
</organism>
<proteinExistence type="predicted"/>
<sequence length="93" mass="10316">MSSHRAACLAAARALAREFSTFDILKGIIFDAEDATGRVCCGDSAFFVDHGEPLEVLAQVRDTKKWPLAELFDGDELLFGATLPYHSWPDRTR</sequence>
<dbReference type="AlphaFoldDB" id="A0A6A5XIG5"/>
<keyword evidence="2" id="KW-1185">Reference proteome</keyword>
<dbReference type="Proteomes" id="UP000799778">
    <property type="component" value="Unassembled WGS sequence"/>
</dbReference>
<reference evidence="1" key="1">
    <citation type="journal article" date="2020" name="Stud. Mycol.">
        <title>101 Dothideomycetes genomes: a test case for predicting lifestyles and emergence of pathogens.</title>
        <authorList>
            <person name="Haridas S."/>
            <person name="Albert R."/>
            <person name="Binder M."/>
            <person name="Bloem J."/>
            <person name="Labutti K."/>
            <person name="Salamov A."/>
            <person name="Andreopoulos B."/>
            <person name="Baker S."/>
            <person name="Barry K."/>
            <person name="Bills G."/>
            <person name="Bluhm B."/>
            <person name="Cannon C."/>
            <person name="Castanera R."/>
            <person name="Culley D."/>
            <person name="Daum C."/>
            <person name="Ezra D."/>
            <person name="Gonzalez J."/>
            <person name="Henrissat B."/>
            <person name="Kuo A."/>
            <person name="Liang C."/>
            <person name="Lipzen A."/>
            <person name="Lutzoni F."/>
            <person name="Magnuson J."/>
            <person name="Mondo S."/>
            <person name="Nolan M."/>
            <person name="Ohm R."/>
            <person name="Pangilinan J."/>
            <person name="Park H.-J."/>
            <person name="Ramirez L."/>
            <person name="Alfaro M."/>
            <person name="Sun H."/>
            <person name="Tritt A."/>
            <person name="Yoshinaga Y."/>
            <person name="Zwiers L.-H."/>
            <person name="Turgeon B."/>
            <person name="Goodwin S."/>
            <person name="Spatafora J."/>
            <person name="Crous P."/>
            <person name="Grigoriev I."/>
        </authorList>
    </citation>
    <scope>NUCLEOTIDE SEQUENCE</scope>
    <source>
        <strain evidence="1">CBS 175.79</strain>
    </source>
</reference>
<dbReference type="EMBL" id="ML978073">
    <property type="protein sequence ID" value="KAF2012104.1"/>
    <property type="molecule type" value="Genomic_DNA"/>
</dbReference>
<evidence type="ECO:0000313" key="2">
    <source>
        <dbReference type="Proteomes" id="UP000799778"/>
    </source>
</evidence>
<evidence type="ECO:0000313" key="1">
    <source>
        <dbReference type="EMBL" id="KAF2012104.1"/>
    </source>
</evidence>
<dbReference type="OrthoDB" id="2019666at2759"/>
<dbReference type="RefSeq" id="XP_033380443.1">
    <property type="nucleotide sequence ID" value="XM_033533390.1"/>
</dbReference>
<accession>A0A6A5XIG5</accession>
<gene>
    <name evidence="1" type="ORF">BU24DRAFT_485457</name>
</gene>
<name>A0A6A5XIG5_9PLEO</name>
<dbReference type="GeneID" id="54290787"/>